<dbReference type="AlphaFoldDB" id="A0AAV4ZQU3"/>
<keyword evidence="2" id="KW-1185">Reference proteome</keyword>
<evidence type="ECO:0000313" key="2">
    <source>
        <dbReference type="Proteomes" id="UP001055247"/>
    </source>
</evidence>
<gene>
    <name evidence="1" type="ORF">BHAOGJBA_4480</name>
</gene>
<reference evidence="1" key="2">
    <citation type="submission" date="2021-08" db="EMBL/GenBank/DDBJ databases">
        <authorList>
            <person name="Tani A."/>
            <person name="Ola A."/>
            <person name="Ogura Y."/>
            <person name="Katsura K."/>
            <person name="Hayashi T."/>
        </authorList>
    </citation>
    <scope>NUCLEOTIDE SEQUENCE</scope>
    <source>
        <strain evidence="1">DSM 16372</strain>
    </source>
</reference>
<dbReference type="EMBL" id="BPQO01000022">
    <property type="protein sequence ID" value="GJD90936.1"/>
    <property type="molecule type" value="Genomic_DNA"/>
</dbReference>
<reference evidence="1" key="1">
    <citation type="journal article" date="2016" name="Front. Microbiol.">
        <title>Genome Sequence of the Piezophilic, Mesophilic Sulfate-Reducing Bacterium Desulfovibrio indicus J2T.</title>
        <authorList>
            <person name="Cao J."/>
            <person name="Maignien L."/>
            <person name="Shao Z."/>
            <person name="Alain K."/>
            <person name="Jebbar M."/>
        </authorList>
    </citation>
    <scope>NUCLEOTIDE SEQUENCE</scope>
    <source>
        <strain evidence="1">DSM 16372</strain>
    </source>
</reference>
<organism evidence="1 2">
    <name type="scientific">Methylobacterium hispanicum</name>
    <dbReference type="NCBI Taxonomy" id="270350"/>
    <lineage>
        <taxon>Bacteria</taxon>
        <taxon>Pseudomonadati</taxon>
        <taxon>Pseudomonadota</taxon>
        <taxon>Alphaproteobacteria</taxon>
        <taxon>Hyphomicrobiales</taxon>
        <taxon>Methylobacteriaceae</taxon>
        <taxon>Methylobacterium</taxon>
    </lineage>
</organism>
<sequence length="43" mass="4454">MMPARVGPGPIGRDGRWTLACRRAGIVGACEASFGIGKTALRP</sequence>
<accession>A0AAV4ZQU3</accession>
<protein>
    <submittedName>
        <fullName evidence="1">Uncharacterized protein</fullName>
    </submittedName>
</protein>
<evidence type="ECO:0000313" key="1">
    <source>
        <dbReference type="EMBL" id="GJD90936.1"/>
    </source>
</evidence>
<dbReference type="Proteomes" id="UP001055247">
    <property type="component" value="Unassembled WGS sequence"/>
</dbReference>
<name>A0AAV4ZQU3_9HYPH</name>
<proteinExistence type="predicted"/>
<comment type="caution">
    <text evidence="1">The sequence shown here is derived from an EMBL/GenBank/DDBJ whole genome shotgun (WGS) entry which is preliminary data.</text>
</comment>